<protein>
    <submittedName>
        <fullName evidence="1">Uncharacterized protein</fullName>
    </submittedName>
</protein>
<dbReference type="AlphaFoldDB" id="A0AAW8DFG0"/>
<keyword evidence="3" id="KW-1185">Reference proteome</keyword>
<organism evidence="1 4">
    <name type="scientific">Arthrobacter bambusae</name>
    <dbReference type="NCBI Taxonomy" id="1338426"/>
    <lineage>
        <taxon>Bacteria</taxon>
        <taxon>Bacillati</taxon>
        <taxon>Actinomycetota</taxon>
        <taxon>Actinomycetes</taxon>
        <taxon>Micrococcales</taxon>
        <taxon>Micrococcaceae</taxon>
        <taxon>Arthrobacter</taxon>
    </lineage>
</organism>
<accession>A0AAW8DFG0</accession>
<sequence>MHVVDAPGAKVVVGQAIADTVPVPLNAVSVRDACTLTAQQNRAREVIEGQKAARTLCFVKTSSVKPSLDQPSLTRARQLAGLKVYVTNIPLTVMADTTVIAPSIHAGQRIILEAINHKKFTH</sequence>
<dbReference type="EMBL" id="JAUSRG010000003">
    <property type="protein sequence ID" value="MDP9904632.1"/>
    <property type="molecule type" value="Genomic_DNA"/>
</dbReference>
<dbReference type="Proteomes" id="UP001230951">
    <property type="component" value="Unassembled WGS sequence"/>
</dbReference>
<dbReference type="EMBL" id="JAUSTF010000004">
    <property type="protein sequence ID" value="MDQ0180939.1"/>
    <property type="molecule type" value="Genomic_DNA"/>
</dbReference>
<gene>
    <name evidence="1" type="ORF">J2S90_001587</name>
    <name evidence="2" type="ORF">J2S93_002366</name>
</gene>
<reference evidence="1 3" key="1">
    <citation type="submission" date="2023-07" db="EMBL/GenBank/DDBJ databases">
        <title>Sorghum-associated microbial communities from plants grown in Nebraska, USA.</title>
        <authorList>
            <person name="Schachtman D."/>
        </authorList>
    </citation>
    <scope>NUCLEOTIDE SEQUENCE</scope>
    <source>
        <strain evidence="1">DS1006</strain>
        <strain evidence="2 3">DS1016</strain>
    </source>
</reference>
<dbReference type="Proteomes" id="UP001242995">
    <property type="component" value="Unassembled WGS sequence"/>
</dbReference>
<evidence type="ECO:0000313" key="1">
    <source>
        <dbReference type="EMBL" id="MDP9904632.1"/>
    </source>
</evidence>
<comment type="caution">
    <text evidence="1">The sequence shown here is derived from an EMBL/GenBank/DDBJ whole genome shotgun (WGS) entry which is preliminary data.</text>
</comment>
<evidence type="ECO:0000313" key="2">
    <source>
        <dbReference type="EMBL" id="MDQ0180939.1"/>
    </source>
</evidence>
<proteinExistence type="predicted"/>
<name>A0AAW8DFG0_9MICC</name>
<evidence type="ECO:0000313" key="4">
    <source>
        <dbReference type="Proteomes" id="UP001242995"/>
    </source>
</evidence>
<evidence type="ECO:0000313" key="3">
    <source>
        <dbReference type="Proteomes" id="UP001230951"/>
    </source>
</evidence>